<accession>A0ABR1A1L1</accession>
<name>A0ABR1A1L1_HUSHU</name>
<sequence>MNRVQKVEKATQRKGTQTIKPVEELAPNLQSEDPTTSQQAAQDWNFRRGLDLYIAQGTIKDRYGSAYEPITFGNPD</sequence>
<evidence type="ECO:0000256" key="1">
    <source>
        <dbReference type="SAM" id="MobiDB-lite"/>
    </source>
</evidence>
<evidence type="ECO:0000313" key="2">
    <source>
        <dbReference type="EMBL" id="KAK6490953.1"/>
    </source>
</evidence>
<gene>
    <name evidence="2" type="ORF">HHUSO_G5660</name>
</gene>
<dbReference type="Proteomes" id="UP001369086">
    <property type="component" value="Unassembled WGS sequence"/>
</dbReference>
<feature type="compositionally biased region" description="Polar residues" evidence="1">
    <location>
        <begin position="28"/>
        <end position="40"/>
    </location>
</feature>
<feature type="compositionally biased region" description="Basic and acidic residues" evidence="1">
    <location>
        <begin position="1"/>
        <end position="11"/>
    </location>
</feature>
<comment type="caution">
    <text evidence="2">The sequence shown here is derived from an EMBL/GenBank/DDBJ whole genome shotgun (WGS) entry which is preliminary data.</text>
</comment>
<dbReference type="EMBL" id="JAHFZB010000004">
    <property type="protein sequence ID" value="KAK6490953.1"/>
    <property type="molecule type" value="Genomic_DNA"/>
</dbReference>
<evidence type="ECO:0000313" key="3">
    <source>
        <dbReference type="Proteomes" id="UP001369086"/>
    </source>
</evidence>
<keyword evidence="3" id="KW-1185">Reference proteome</keyword>
<feature type="region of interest" description="Disordered" evidence="1">
    <location>
        <begin position="1"/>
        <end position="40"/>
    </location>
</feature>
<protein>
    <submittedName>
        <fullName evidence="2">Uncharacterized protein</fullName>
    </submittedName>
</protein>
<organism evidence="2 3">
    <name type="scientific">Huso huso</name>
    <name type="common">Beluga</name>
    <name type="synonym">Acipenser huso</name>
    <dbReference type="NCBI Taxonomy" id="61971"/>
    <lineage>
        <taxon>Eukaryota</taxon>
        <taxon>Metazoa</taxon>
        <taxon>Chordata</taxon>
        <taxon>Craniata</taxon>
        <taxon>Vertebrata</taxon>
        <taxon>Euteleostomi</taxon>
        <taxon>Actinopterygii</taxon>
        <taxon>Chondrostei</taxon>
        <taxon>Acipenseriformes</taxon>
        <taxon>Acipenseridae</taxon>
        <taxon>Huso</taxon>
    </lineage>
</organism>
<reference evidence="2 3" key="1">
    <citation type="submission" date="2021-05" db="EMBL/GenBank/DDBJ databases">
        <authorList>
            <person name="Zahm M."/>
            <person name="Klopp C."/>
            <person name="Cabau C."/>
            <person name="Kuhl H."/>
            <person name="Suciu R."/>
            <person name="Ciorpac M."/>
            <person name="Holostenco D."/>
            <person name="Gessner J."/>
            <person name="Wuertz S."/>
            <person name="Hohne C."/>
            <person name="Stock M."/>
            <person name="Gislard M."/>
            <person name="Lluch J."/>
            <person name="Milhes M."/>
            <person name="Lampietro C."/>
            <person name="Lopez Roques C."/>
            <person name="Donnadieu C."/>
            <person name="Du K."/>
            <person name="Schartl M."/>
            <person name="Guiguen Y."/>
        </authorList>
    </citation>
    <scope>NUCLEOTIDE SEQUENCE [LARGE SCALE GENOMIC DNA]</scope>
    <source>
        <strain evidence="2">Hh-F2</strain>
        <tissue evidence="2">Blood</tissue>
    </source>
</reference>
<proteinExistence type="predicted"/>